<gene>
    <name evidence="3" type="ORF">FA14DRAFT_4861</name>
</gene>
<evidence type="ECO:0000256" key="1">
    <source>
        <dbReference type="SAM" id="MobiDB-lite"/>
    </source>
</evidence>
<evidence type="ECO:0000259" key="2">
    <source>
        <dbReference type="Pfam" id="PF08719"/>
    </source>
</evidence>
<dbReference type="EMBL" id="KZ819602">
    <property type="protein sequence ID" value="PWN36623.1"/>
    <property type="molecule type" value="Genomic_DNA"/>
</dbReference>
<dbReference type="RefSeq" id="XP_025356925.1">
    <property type="nucleotide sequence ID" value="XM_025502408.1"/>
</dbReference>
<sequence length="289" mass="31489">MTAAVETSNNSSASKFPKSLKWRTKLFNKTKEVEENIEEGAKGGKPAYGTVAPDPKEVETNPIQNVAGTGINVNDAQKTAGNQDVLEEKYLENGKEGTLQTTPPSPRKEGKQRQVQEEDGGAEQASSSGIPSEVRRGSLAPGHNLSVDEESDEGEEEVDKIVFYHRTQPYFWLSNSSDHPVYLDGVRYPTAEHCFQALKFLPHKPEIIAMRTVLLLKFSQNTTLTKQLLRTGDAELIEDSPTDAFWGIAAGGGRQVGAGRNELGKALMRTRESIRNQSGLGFGSGAKTV</sequence>
<dbReference type="Gene3D" id="1.10.357.40">
    <property type="entry name" value="YbiA-like"/>
    <property type="match status" value="2"/>
</dbReference>
<evidence type="ECO:0000313" key="3">
    <source>
        <dbReference type="EMBL" id="PWN36623.1"/>
    </source>
</evidence>
<protein>
    <submittedName>
        <fullName evidence="3">DUF1768-domain-containing protein</fullName>
    </submittedName>
</protein>
<dbReference type="AlphaFoldDB" id="A0A316VJZ2"/>
<name>A0A316VJZ2_9BASI</name>
<accession>A0A316VJZ2</accession>
<dbReference type="OrthoDB" id="206452at2759"/>
<dbReference type="InParanoid" id="A0A316VJZ2"/>
<feature type="compositionally biased region" description="Basic and acidic residues" evidence="1">
    <location>
        <begin position="86"/>
        <end position="95"/>
    </location>
</feature>
<dbReference type="CDD" id="cd15457">
    <property type="entry name" value="NADAR"/>
    <property type="match status" value="1"/>
</dbReference>
<feature type="domain" description="NADAR" evidence="2">
    <location>
        <begin position="209"/>
        <end position="275"/>
    </location>
</feature>
<feature type="region of interest" description="Disordered" evidence="1">
    <location>
        <begin position="36"/>
        <end position="154"/>
    </location>
</feature>
<dbReference type="STRING" id="1280837.A0A316VJZ2"/>
<dbReference type="GeneID" id="37024189"/>
<dbReference type="InterPro" id="IPR037238">
    <property type="entry name" value="YbiA-like_sf"/>
</dbReference>
<feature type="compositionally biased region" description="Polar residues" evidence="1">
    <location>
        <begin position="61"/>
        <end position="82"/>
    </location>
</feature>
<dbReference type="InterPro" id="IPR012816">
    <property type="entry name" value="NADAR"/>
</dbReference>
<proteinExistence type="predicted"/>
<feature type="compositionally biased region" description="Basic and acidic residues" evidence="1">
    <location>
        <begin position="106"/>
        <end position="116"/>
    </location>
</feature>
<keyword evidence="4" id="KW-1185">Reference proteome</keyword>
<organism evidence="3 4">
    <name type="scientific">Meira miltonrushii</name>
    <dbReference type="NCBI Taxonomy" id="1280837"/>
    <lineage>
        <taxon>Eukaryota</taxon>
        <taxon>Fungi</taxon>
        <taxon>Dikarya</taxon>
        <taxon>Basidiomycota</taxon>
        <taxon>Ustilaginomycotina</taxon>
        <taxon>Exobasidiomycetes</taxon>
        <taxon>Exobasidiales</taxon>
        <taxon>Brachybasidiaceae</taxon>
        <taxon>Meira</taxon>
    </lineage>
</organism>
<reference evidence="3 4" key="1">
    <citation type="journal article" date="2018" name="Mol. Biol. Evol.">
        <title>Broad Genomic Sampling Reveals a Smut Pathogenic Ancestry of the Fungal Clade Ustilaginomycotina.</title>
        <authorList>
            <person name="Kijpornyongpan T."/>
            <person name="Mondo S.J."/>
            <person name="Barry K."/>
            <person name="Sandor L."/>
            <person name="Lee J."/>
            <person name="Lipzen A."/>
            <person name="Pangilinan J."/>
            <person name="LaButti K."/>
            <person name="Hainaut M."/>
            <person name="Henrissat B."/>
            <person name="Grigoriev I.V."/>
            <person name="Spatafora J.W."/>
            <person name="Aime M.C."/>
        </authorList>
    </citation>
    <scope>NUCLEOTIDE SEQUENCE [LARGE SCALE GENOMIC DNA]</scope>
    <source>
        <strain evidence="3 4">MCA 3882</strain>
    </source>
</reference>
<dbReference type="SUPFAM" id="SSF143990">
    <property type="entry name" value="YbiA-like"/>
    <property type="match status" value="1"/>
</dbReference>
<dbReference type="Proteomes" id="UP000245771">
    <property type="component" value="Unassembled WGS sequence"/>
</dbReference>
<dbReference type="Pfam" id="PF08719">
    <property type="entry name" value="NADAR"/>
    <property type="match status" value="1"/>
</dbReference>
<evidence type="ECO:0000313" key="4">
    <source>
        <dbReference type="Proteomes" id="UP000245771"/>
    </source>
</evidence>